<organism evidence="3 4">
    <name type="scientific">Thiocapsa marina 5811</name>
    <dbReference type="NCBI Taxonomy" id="768671"/>
    <lineage>
        <taxon>Bacteria</taxon>
        <taxon>Pseudomonadati</taxon>
        <taxon>Pseudomonadota</taxon>
        <taxon>Gammaproteobacteria</taxon>
        <taxon>Chromatiales</taxon>
        <taxon>Chromatiaceae</taxon>
        <taxon>Thiocapsa</taxon>
    </lineage>
</organism>
<dbReference type="Proteomes" id="UP000005459">
    <property type="component" value="Unassembled WGS sequence"/>
</dbReference>
<dbReference type="AlphaFoldDB" id="F9UDL6"/>
<gene>
    <name evidence="3" type="ORF">ThimaDRAFT_3208</name>
</gene>
<evidence type="ECO:0000256" key="1">
    <source>
        <dbReference type="SAM" id="Coils"/>
    </source>
</evidence>
<protein>
    <submittedName>
        <fullName evidence="3">Uncharacterized protein</fullName>
    </submittedName>
</protein>
<keyword evidence="4" id="KW-1185">Reference proteome</keyword>
<name>F9UDL6_9GAMM</name>
<accession>F9UDL6</accession>
<evidence type="ECO:0000313" key="4">
    <source>
        <dbReference type="Proteomes" id="UP000005459"/>
    </source>
</evidence>
<proteinExistence type="predicted"/>
<feature type="compositionally biased region" description="Low complexity" evidence="2">
    <location>
        <begin position="71"/>
        <end position="84"/>
    </location>
</feature>
<evidence type="ECO:0000256" key="2">
    <source>
        <dbReference type="SAM" id="MobiDB-lite"/>
    </source>
</evidence>
<evidence type="ECO:0000313" key="3">
    <source>
        <dbReference type="EMBL" id="EGV17663.1"/>
    </source>
</evidence>
<dbReference type="EMBL" id="AFWV01000010">
    <property type="protein sequence ID" value="EGV17663.1"/>
    <property type="molecule type" value="Genomic_DNA"/>
</dbReference>
<keyword evidence="1" id="KW-0175">Coiled coil</keyword>
<feature type="region of interest" description="Disordered" evidence="2">
    <location>
        <begin position="54"/>
        <end position="84"/>
    </location>
</feature>
<feature type="coiled-coil region" evidence="1">
    <location>
        <begin position="26"/>
        <end position="53"/>
    </location>
</feature>
<sequence>MTDPNPLPVIDEADRTPLVEVPVVRIDRLLEEQRRQAELIQQLRDQIAVLEGEKARPKFKPSGMEQQTEPGSANSDAGAGDATG</sequence>
<reference evidence="3 4" key="1">
    <citation type="submission" date="2011-06" db="EMBL/GenBank/DDBJ databases">
        <title>The draft genome of Thiocapsa marina 5811.</title>
        <authorList>
            <consortium name="US DOE Joint Genome Institute (JGI-PGF)"/>
            <person name="Lucas S."/>
            <person name="Han J."/>
            <person name="Cheng J.-F."/>
            <person name="Goodwin L."/>
            <person name="Pitluck S."/>
            <person name="Peters L."/>
            <person name="Land M.L."/>
            <person name="Hauser L."/>
            <person name="Vogl K."/>
            <person name="Liu Z."/>
            <person name="Imhoff J."/>
            <person name="Thiel V."/>
            <person name="Frigaard N.-U."/>
            <person name="Bryant D."/>
            <person name="Woyke T.J."/>
        </authorList>
    </citation>
    <scope>NUCLEOTIDE SEQUENCE [LARGE SCALE GENOMIC DNA]</scope>
    <source>
        <strain evidence="3 4">5811</strain>
    </source>
</reference>